<dbReference type="EMBL" id="OX395140">
    <property type="protein sequence ID" value="CAI5793771.1"/>
    <property type="molecule type" value="Genomic_DNA"/>
</dbReference>
<reference evidence="1" key="1">
    <citation type="submission" date="2022-12" db="EMBL/GenBank/DDBJ databases">
        <authorList>
            <person name="Alioto T."/>
            <person name="Alioto T."/>
            <person name="Gomez Garrido J."/>
        </authorList>
    </citation>
    <scope>NUCLEOTIDE SEQUENCE</scope>
</reference>
<gene>
    <name evidence="1" type="ORF">PODLI_1B002447</name>
</gene>
<dbReference type="AlphaFoldDB" id="A0AA35LD81"/>
<keyword evidence="2" id="KW-1185">Reference proteome</keyword>
<evidence type="ECO:0000313" key="1">
    <source>
        <dbReference type="EMBL" id="CAI5793771.1"/>
    </source>
</evidence>
<protein>
    <submittedName>
        <fullName evidence="1">Uncharacterized protein</fullName>
    </submittedName>
</protein>
<organism evidence="1 2">
    <name type="scientific">Podarcis lilfordi</name>
    <name type="common">Lilford's wall lizard</name>
    <dbReference type="NCBI Taxonomy" id="74358"/>
    <lineage>
        <taxon>Eukaryota</taxon>
        <taxon>Metazoa</taxon>
        <taxon>Chordata</taxon>
        <taxon>Craniata</taxon>
        <taxon>Vertebrata</taxon>
        <taxon>Euteleostomi</taxon>
        <taxon>Lepidosauria</taxon>
        <taxon>Squamata</taxon>
        <taxon>Bifurcata</taxon>
        <taxon>Unidentata</taxon>
        <taxon>Episquamata</taxon>
        <taxon>Laterata</taxon>
        <taxon>Lacertibaenia</taxon>
        <taxon>Lacertidae</taxon>
        <taxon>Podarcis</taxon>
    </lineage>
</organism>
<dbReference type="Proteomes" id="UP001178461">
    <property type="component" value="Chromosome Z"/>
</dbReference>
<proteinExistence type="predicted"/>
<name>A0AA35LD81_9SAUR</name>
<sequence>MDLEARKWRQPSLSGDLYTVSGTCRIHLKLGGNLQRCRCRVIICGRAPATRCLLRVSLKIK</sequence>
<evidence type="ECO:0000313" key="2">
    <source>
        <dbReference type="Proteomes" id="UP001178461"/>
    </source>
</evidence>
<accession>A0AA35LD81</accession>